<comment type="caution">
    <text evidence="1">The sequence shown here is derived from an EMBL/GenBank/DDBJ whole genome shotgun (WGS) entry which is preliminary data.</text>
</comment>
<evidence type="ECO:0000313" key="1">
    <source>
        <dbReference type="EMBL" id="EAJ7443913.1"/>
    </source>
</evidence>
<dbReference type="AlphaFoldDB" id="A0A5T0D5S0"/>
<name>A0A5T0D5S0_CAMJU</name>
<protein>
    <submittedName>
        <fullName evidence="1">Transformation system protein</fullName>
    </submittedName>
</protein>
<organism evidence="1">
    <name type="scientific">Campylobacter jejuni</name>
    <dbReference type="NCBI Taxonomy" id="197"/>
    <lineage>
        <taxon>Bacteria</taxon>
        <taxon>Pseudomonadati</taxon>
        <taxon>Campylobacterota</taxon>
        <taxon>Epsilonproteobacteria</taxon>
        <taxon>Campylobacterales</taxon>
        <taxon>Campylobacteraceae</taxon>
        <taxon>Campylobacter</taxon>
    </lineage>
</organism>
<reference evidence="1" key="1">
    <citation type="submission" date="2018-05" db="EMBL/GenBank/DDBJ databases">
        <authorList>
            <consortium name="NARMS: The National Antimicrobial Resistance Monitoring System"/>
        </authorList>
    </citation>
    <scope>NUCLEOTIDE SEQUENCE</scope>
    <source>
        <strain evidence="1">FSIS1504332</strain>
    </source>
</reference>
<dbReference type="InterPro" id="IPR011990">
    <property type="entry name" value="TPR-like_helical_dom_sf"/>
</dbReference>
<gene>
    <name evidence="1" type="ORF">A2E15_08590</name>
</gene>
<sequence>MQKYNKQKNIYLQAIEHKKHLEQKILQAQILQEKNKISREKLYKELEEVTAVQENTHISKIEIDSKILNISDLKKSFYQNPSYEKALNLAKKYFDIKAYQKTIFWALKANELDKQKQDSWLIFAQAKRALGEEKEAQSALDAYINYYGLMELDGK</sequence>
<proteinExistence type="predicted"/>
<dbReference type="EMBL" id="AACAIX010000200">
    <property type="protein sequence ID" value="EAJ7443913.1"/>
    <property type="molecule type" value="Genomic_DNA"/>
</dbReference>
<accession>A0A5T0D5S0</accession>
<dbReference type="SUPFAM" id="SSF48452">
    <property type="entry name" value="TPR-like"/>
    <property type="match status" value="1"/>
</dbReference>